<protein>
    <recommendedName>
        <fullName evidence="5">Cathepsin propeptide inhibitor domain-containing protein</fullName>
    </recommendedName>
</protein>
<sequence>MLGAWSSQATSRNLQDASMYGKYEQWMARYGRVYTDIQEKEMRFKIFKENVAFIESSNSDANKPYKLSVNQFADLTNEEFKASRNGFLGHECSTKTTTFKYENVTAPPTVDWRTKGAVTPIKDQGQCGNFHLDISNHYYDLLFARRNFARRIEFCRAKSTFATKTILRRAKYRKLARQIISSRERGYARRKYISSHKSGRVHVMAPKSCATIKIVANDNIARQYKIFVAQRWTENWRLLWR</sequence>
<keyword evidence="4" id="KW-0788">Thiol protease</keyword>
<accession>A0AAD4WRY6</accession>
<dbReference type="Pfam" id="PF00112">
    <property type="entry name" value="Peptidase_C1"/>
    <property type="match status" value="1"/>
</dbReference>
<dbReference type="AlphaFoldDB" id="A0AAD4WRY6"/>
<dbReference type="PANTHER" id="PTHR12411">
    <property type="entry name" value="CYSTEINE PROTEASE FAMILY C1-RELATED"/>
    <property type="match status" value="1"/>
</dbReference>
<comment type="caution">
    <text evidence="6">The sequence shown here is derived from an EMBL/GenBank/DDBJ whole genome shotgun (WGS) entry which is preliminary data.</text>
</comment>
<dbReference type="InterPro" id="IPR013201">
    <property type="entry name" value="Prot_inhib_I29"/>
</dbReference>
<keyword evidence="3" id="KW-0378">Hydrolase</keyword>
<dbReference type="Gene3D" id="1.10.287.2250">
    <property type="match status" value="1"/>
</dbReference>
<dbReference type="SMART" id="SM00848">
    <property type="entry name" value="Inhibitor_I29"/>
    <property type="match status" value="1"/>
</dbReference>
<dbReference type="SUPFAM" id="SSF54001">
    <property type="entry name" value="Cysteine proteinases"/>
    <property type="match status" value="1"/>
</dbReference>
<evidence type="ECO:0000256" key="2">
    <source>
        <dbReference type="ARBA" id="ARBA00022670"/>
    </source>
</evidence>
<gene>
    <name evidence="6" type="ORF">L3X38_001381</name>
</gene>
<dbReference type="Pfam" id="PF08246">
    <property type="entry name" value="Inhibitor_I29"/>
    <property type="match status" value="1"/>
</dbReference>
<evidence type="ECO:0000313" key="7">
    <source>
        <dbReference type="Proteomes" id="UP001054821"/>
    </source>
</evidence>
<proteinExistence type="inferred from homology"/>
<evidence type="ECO:0000256" key="1">
    <source>
        <dbReference type="ARBA" id="ARBA00008455"/>
    </source>
</evidence>
<dbReference type="InterPro" id="IPR038765">
    <property type="entry name" value="Papain-like_cys_pep_sf"/>
</dbReference>
<feature type="domain" description="Cathepsin propeptide inhibitor" evidence="5">
    <location>
        <begin position="23"/>
        <end position="80"/>
    </location>
</feature>
<dbReference type="EMBL" id="JAJFAZ020000001">
    <property type="protein sequence ID" value="KAI5348494.1"/>
    <property type="molecule type" value="Genomic_DNA"/>
</dbReference>
<evidence type="ECO:0000256" key="3">
    <source>
        <dbReference type="ARBA" id="ARBA00022801"/>
    </source>
</evidence>
<dbReference type="Proteomes" id="UP001054821">
    <property type="component" value="Chromosome 1"/>
</dbReference>
<dbReference type="GO" id="GO:0006508">
    <property type="term" value="P:proteolysis"/>
    <property type="evidence" value="ECO:0007669"/>
    <property type="project" value="UniProtKB-KW"/>
</dbReference>
<evidence type="ECO:0000259" key="5">
    <source>
        <dbReference type="SMART" id="SM00848"/>
    </source>
</evidence>
<keyword evidence="2" id="KW-0645">Protease</keyword>
<dbReference type="Gene3D" id="3.90.70.10">
    <property type="entry name" value="Cysteine proteinases"/>
    <property type="match status" value="1"/>
</dbReference>
<evidence type="ECO:0000313" key="6">
    <source>
        <dbReference type="EMBL" id="KAI5348494.1"/>
    </source>
</evidence>
<dbReference type="InterPro" id="IPR000668">
    <property type="entry name" value="Peptidase_C1A_C"/>
</dbReference>
<organism evidence="6 7">
    <name type="scientific">Prunus dulcis</name>
    <name type="common">Almond</name>
    <name type="synonym">Amygdalus dulcis</name>
    <dbReference type="NCBI Taxonomy" id="3755"/>
    <lineage>
        <taxon>Eukaryota</taxon>
        <taxon>Viridiplantae</taxon>
        <taxon>Streptophyta</taxon>
        <taxon>Embryophyta</taxon>
        <taxon>Tracheophyta</taxon>
        <taxon>Spermatophyta</taxon>
        <taxon>Magnoliopsida</taxon>
        <taxon>eudicotyledons</taxon>
        <taxon>Gunneridae</taxon>
        <taxon>Pentapetalae</taxon>
        <taxon>rosids</taxon>
        <taxon>fabids</taxon>
        <taxon>Rosales</taxon>
        <taxon>Rosaceae</taxon>
        <taxon>Amygdaloideae</taxon>
        <taxon>Amygdaleae</taxon>
        <taxon>Prunus</taxon>
    </lineage>
</organism>
<dbReference type="InterPro" id="IPR013128">
    <property type="entry name" value="Peptidase_C1A"/>
</dbReference>
<name>A0AAD4WRY6_PRUDU</name>
<reference evidence="6 7" key="1">
    <citation type="journal article" date="2022" name="G3 (Bethesda)">
        <title>Whole-genome sequence and methylome profiling of the almond [Prunus dulcis (Mill.) D.A. Webb] cultivar 'Nonpareil'.</title>
        <authorList>
            <person name="D'Amico-Willman K.M."/>
            <person name="Ouma W.Z."/>
            <person name="Meulia T."/>
            <person name="Sideli G.M."/>
            <person name="Gradziel T.M."/>
            <person name="Fresnedo-Ramirez J."/>
        </authorList>
    </citation>
    <scope>NUCLEOTIDE SEQUENCE [LARGE SCALE GENOMIC DNA]</scope>
    <source>
        <strain evidence="6">Clone GOH B32 T37-40</strain>
    </source>
</reference>
<keyword evidence="7" id="KW-1185">Reference proteome</keyword>
<evidence type="ECO:0000256" key="4">
    <source>
        <dbReference type="ARBA" id="ARBA00022807"/>
    </source>
</evidence>
<comment type="similarity">
    <text evidence="1">Belongs to the peptidase C1 family.</text>
</comment>
<dbReference type="GO" id="GO:0008234">
    <property type="term" value="F:cysteine-type peptidase activity"/>
    <property type="evidence" value="ECO:0007669"/>
    <property type="project" value="UniProtKB-KW"/>
</dbReference>